<dbReference type="GO" id="GO:0005524">
    <property type="term" value="F:ATP binding"/>
    <property type="evidence" value="ECO:0007669"/>
    <property type="project" value="UniProtKB-KW"/>
</dbReference>
<gene>
    <name evidence="10" type="ORF">H9657_01990</name>
</gene>
<proteinExistence type="predicted"/>
<dbReference type="PROSITE" id="PS50929">
    <property type="entry name" value="ABC_TM1F"/>
    <property type="match status" value="1"/>
</dbReference>
<evidence type="ECO:0000256" key="5">
    <source>
        <dbReference type="ARBA" id="ARBA00022989"/>
    </source>
</evidence>
<dbReference type="SMART" id="SM00382">
    <property type="entry name" value="AAA"/>
    <property type="match status" value="1"/>
</dbReference>
<dbReference type="PANTHER" id="PTHR43394:SF1">
    <property type="entry name" value="ATP-BINDING CASSETTE SUB-FAMILY B MEMBER 10, MITOCHONDRIAL"/>
    <property type="match status" value="1"/>
</dbReference>
<evidence type="ECO:0000256" key="1">
    <source>
        <dbReference type="ARBA" id="ARBA00004651"/>
    </source>
</evidence>
<accession>A0ABR8Q9G0</accession>
<dbReference type="PROSITE" id="PS00211">
    <property type="entry name" value="ABC_TRANSPORTER_1"/>
    <property type="match status" value="1"/>
</dbReference>
<dbReference type="InterPro" id="IPR027417">
    <property type="entry name" value="P-loop_NTPase"/>
</dbReference>
<feature type="transmembrane region" description="Helical" evidence="7">
    <location>
        <begin position="59"/>
        <end position="76"/>
    </location>
</feature>
<dbReference type="Pfam" id="PF00005">
    <property type="entry name" value="ABC_tran"/>
    <property type="match status" value="1"/>
</dbReference>
<comment type="caution">
    <text evidence="10">The sequence shown here is derived from an EMBL/GenBank/DDBJ whole genome shotgun (WGS) entry which is preliminary data.</text>
</comment>
<feature type="transmembrane region" description="Helical" evidence="7">
    <location>
        <begin position="244"/>
        <end position="268"/>
    </location>
</feature>
<comment type="subcellular location">
    <subcellularLocation>
        <location evidence="1">Cell membrane</location>
        <topology evidence="1">Multi-pass membrane protein</topology>
    </subcellularLocation>
</comment>
<dbReference type="InterPro" id="IPR011527">
    <property type="entry name" value="ABC1_TM_dom"/>
</dbReference>
<dbReference type="Gene3D" id="1.20.1560.10">
    <property type="entry name" value="ABC transporter type 1, transmembrane domain"/>
    <property type="match status" value="1"/>
</dbReference>
<dbReference type="SUPFAM" id="SSF90123">
    <property type="entry name" value="ABC transporter transmembrane region"/>
    <property type="match status" value="1"/>
</dbReference>
<evidence type="ECO:0000256" key="6">
    <source>
        <dbReference type="ARBA" id="ARBA00023136"/>
    </source>
</evidence>
<keyword evidence="6 7" id="KW-0472">Membrane</keyword>
<dbReference type="PROSITE" id="PS50893">
    <property type="entry name" value="ABC_TRANSPORTER_2"/>
    <property type="match status" value="1"/>
</dbReference>
<evidence type="ECO:0000259" key="9">
    <source>
        <dbReference type="PROSITE" id="PS50929"/>
    </source>
</evidence>
<dbReference type="EMBL" id="JACSQV010000001">
    <property type="protein sequence ID" value="MBD7917053.1"/>
    <property type="molecule type" value="Genomic_DNA"/>
</dbReference>
<dbReference type="InterPro" id="IPR017871">
    <property type="entry name" value="ABC_transporter-like_CS"/>
</dbReference>
<organism evidence="10 11">
    <name type="scientific">Cellulomonas avistercoris</name>
    <dbReference type="NCBI Taxonomy" id="2762242"/>
    <lineage>
        <taxon>Bacteria</taxon>
        <taxon>Bacillati</taxon>
        <taxon>Actinomycetota</taxon>
        <taxon>Actinomycetes</taxon>
        <taxon>Micrococcales</taxon>
        <taxon>Cellulomonadaceae</taxon>
        <taxon>Cellulomonas</taxon>
    </lineage>
</organism>
<dbReference type="RefSeq" id="WP_191779768.1">
    <property type="nucleotide sequence ID" value="NZ_JACSQV010000001.1"/>
</dbReference>
<sequence length="594" mass="63446">MTSAVRSVLEMLALVVRTDRRKMLVAVSLMVAGGATWPALALALRAGIDAAAAHDAARATQAGVLIALCTIGVMMLQHFAYIPYAESAELATITLESELIDLANASTSLRHHEDHEFTERMTVMQKGVGEFHDGILGLMSLVALATSALLTGVVLLFVSPWLLLLPVAAVLPVVAGQRAQVILNRAKERGAAQTRAASELFELATTAAPAKELRLCRLQGEVRRRHADLWDAIGTTLWTAERRAAAITALGQLAFGAAYVGGVLLVLRQTISGRGTVGDVVLVIVLAAQVSQQVNSALDLFRRLQRMAQGMTRLRWLREAVAEPPGAVATTPPPPALRHGIDLEHVSFAYPGTAREILSDVTVHLPAGSTVALVGENGAGKSTLVNLLCRFYETTGGRIVVDGVDLAQVSPQEWRARVAAGFQDFVRFEVLARHCVGLGDLARTDDDAAVADALDRARAEQVVDGLADGLDTQLGRTWTDGSELSGGQWQKLAISRAMMRTSPLLLVLDEPASALDAEAEHDLFDRYAQNAVRVGRETGAVTVLVSHRFSTVQMADTIVVLSQGRVVDHGDHASLLQRGGLYAELYGLQAAAYS</sequence>
<feature type="domain" description="ABC transporter" evidence="8">
    <location>
        <begin position="341"/>
        <end position="588"/>
    </location>
</feature>
<keyword evidence="3" id="KW-0547">Nucleotide-binding</keyword>
<evidence type="ECO:0000256" key="3">
    <source>
        <dbReference type="ARBA" id="ARBA00022741"/>
    </source>
</evidence>
<dbReference type="PANTHER" id="PTHR43394">
    <property type="entry name" value="ATP-DEPENDENT PERMEASE MDL1, MITOCHONDRIAL"/>
    <property type="match status" value="1"/>
</dbReference>
<evidence type="ECO:0000313" key="11">
    <source>
        <dbReference type="Proteomes" id="UP000604241"/>
    </source>
</evidence>
<keyword evidence="2 7" id="KW-0812">Transmembrane</keyword>
<feature type="transmembrane region" description="Helical" evidence="7">
    <location>
        <begin position="161"/>
        <end position="179"/>
    </location>
</feature>
<evidence type="ECO:0000256" key="4">
    <source>
        <dbReference type="ARBA" id="ARBA00022840"/>
    </source>
</evidence>
<dbReference type="InterPro" id="IPR003439">
    <property type="entry name" value="ABC_transporter-like_ATP-bd"/>
</dbReference>
<dbReference type="InterPro" id="IPR003593">
    <property type="entry name" value="AAA+_ATPase"/>
</dbReference>
<keyword evidence="11" id="KW-1185">Reference proteome</keyword>
<evidence type="ECO:0000313" key="10">
    <source>
        <dbReference type="EMBL" id="MBD7917053.1"/>
    </source>
</evidence>
<evidence type="ECO:0000256" key="2">
    <source>
        <dbReference type="ARBA" id="ARBA00022692"/>
    </source>
</evidence>
<protein>
    <submittedName>
        <fullName evidence="10">ABC transporter ATP-binding protein</fullName>
    </submittedName>
</protein>
<feature type="domain" description="ABC transmembrane type-1" evidence="9">
    <location>
        <begin position="24"/>
        <end position="306"/>
    </location>
</feature>
<name>A0ABR8Q9G0_9CELL</name>
<dbReference type="InterPro" id="IPR036640">
    <property type="entry name" value="ABC1_TM_sf"/>
</dbReference>
<reference evidence="10 11" key="1">
    <citation type="submission" date="2020-08" db="EMBL/GenBank/DDBJ databases">
        <title>A Genomic Blueprint of the Chicken Gut Microbiome.</title>
        <authorList>
            <person name="Gilroy R."/>
            <person name="Ravi A."/>
            <person name="Getino M."/>
            <person name="Pursley I."/>
            <person name="Horton D.L."/>
            <person name="Alikhan N.-F."/>
            <person name="Baker D."/>
            <person name="Gharbi K."/>
            <person name="Hall N."/>
            <person name="Watson M."/>
            <person name="Adriaenssens E.M."/>
            <person name="Foster-Nyarko E."/>
            <person name="Jarju S."/>
            <person name="Secka A."/>
            <person name="Antonio M."/>
            <person name="Oren A."/>
            <person name="Chaudhuri R."/>
            <person name="La Ragione R.M."/>
            <person name="Hildebrand F."/>
            <person name="Pallen M.J."/>
        </authorList>
    </citation>
    <scope>NUCLEOTIDE SEQUENCE [LARGE SCALE GENOMIC DNA]</scope>
    <source>
        <strain evidence="10 11">Sa3CUA2</strain>
    </source>
</reference>
<dbReference type="Gene3D" id="3.40.50.300">
    <property type="entry name" value="P-loop containing nucleotide triphosphate hydrolases"/>
    <property type="match status" value="1"/>
</dbReference>
<evidence type="ECO:0000256" key="7">
    <source>
        <dbReference type="SAM" id="Phobius"/>
    </source>
</evidence>
<feature type="transmembrane region" description="Helical" evidence="7">
    <location>
        <begin position="134"/>
        <end position="155"/>
    </location>
</feature>
<evidence type="ECO:0000259" key="8">
    <source>
        <dbReference type="PROSITE" id="PS50893"/>
    </source>
</evidence>
<dbReference type="Proteomes" id="UP000604241">
    <property type="component" value="Unassembled WGS sequence"/>
</dbReference>
<keyword evidence="4 10" id="KW-0067">ATP-binding</keyword>
<keyword evidence="5 7" id="KW-1133">Transmembrane helix</keyword>
<dbReference type="SUPFAM" id="SSF52540">
    <property type="entry name" value="P-loop containing nucleoside triphosphate hydrolases"/>
    <property type="match status" value="1"/>
</dbReference>
<dbReference type="InterPro" id="IPR039421">
    <property type="entry name" value="Type_1_exporter"/>
</dbReference>